<feature type="transmembrane region" description="Helical" evidence="1">
    <location>
        <begin position="107"/>
        <end position="126"/>
    </location>
</feature>
<evidence type="ECO:0000256" key="1">
    <source>
        <dbReference type="SAM" id="Phobius"/>
    </source>
</evidence>
<evidence type="ECO:0000313" key="2">
    <source>
        <dbReference type="EMBL" id="KAA1424702.1"/>
    </source>
</evidence>
<name>A0A5Q6S2T8_9ACTN</name>
<feature type="transmembrane region" description="Helical" evidence="1">
    <location>
        <begin position="7"/>
        <end position="29"/>
    </location>
</feature>
<accession>A0A5Q6S2T8</accession>
<comment type="caution">
    <text evidence="2">The sequence shown here is derived from an EMBL/GenBank/DDBJ whole genome shotgun (WGS) entry which is preliminary data.</text>
</comment>
<feature type="transmembrane region" description="Helical" evidence="1">
    <location>
        <begin position="68"/>
        <end position="87"/>
    </location>
</feature>
<dbReference type="EMBL" id="VDFQ02000001">
    <property type="protein sequence ID" value="KAA1424702.1"/>
    <property type="molecule type" value="Genomic_DNA"/>
</dbReference>
<feature type="transmembrane region" description="Helical" evidence="1">
    <location>
        <begin position="35"/>
        <end position="56"/>
    </location>
</feature>
<keyword evidence="1" id="KW-1133">Transmembrane helix</keyword>
<keyword evidence="1" id="KW-0812">Transmembrane</keyword>
<evidence type="ECO:0000313" key="3">
    <source>
        <dbReference type="Proteomes" id="UP000307768"/>
    </source>
</evidence>
<dbReference type="RefSeq" id="WP_149767751.1">
    <property type="nucleotide sequence ID" value="NZ_VDFQ02000001.1"/>
</dbReference>
<keyword evidence="1" id="KW-0472">Membrane</keyword>
<dbReference type="Proteomes" id="UP000307768">
    <property type="component" value="Unassembled WGS sequence"/>
</dbReference>
<protein>
    <submittedName>
        <fullName evidence="2">Uncharacterized protein</fullName>
    </submittedName>
</protein>
<proteinExistence type="predicted"/>
<dbReference type="AlphaFoldDB" id="A0A5Q6S2T8"/>
<sequence length="172" mass="18356">MRRSGDVAFRVAVLVVVWIVLGRAIGLLTGGTPDATIASAVVTTALWYATAGALALRDGRLARPRPYPTWFLVGLISAVVCVGWQWASSAVSTGDVDLLLLRDSLVVLTPGLAVGAWACAAVGLALGRRDAEALDRPERERPQRHRPLTRSAIRAIQDVVAPRLSSRRSAAR</sequence>
<gene>
    <name evidence="2" type="ORF">FE697_001910</name>
</gene>
<organism evidence="2 3">
    <name type="scientific">Mumia zhuanghuii</name>
    <dbReference type="NCBI Taxonomy" id="2585211"/>
    <lineage>
        <taxon>Bacteria</taxon>
        <taxon>Bacillati</taxon>
        <taxon>Actinomycetota</taxon>
        <taxon>Actinomycetes</taxon>
        <taxon>Propionibacteriales</taxon>
        <taxon>Nocardioidaceae</taxon>
        <taxon>Mumia</taxon>
    </lineage>
</organism>
<reference evidence="2 3" key="1">
    <citation type="submission" date="2019-09" db="EMBL/GenBank/DDBJ databases">
        <title>Mumia zhuanghuii sp. nov. isolated from the intestinal contents of plateau pika (Ochotona curzoniae) in the Qinghai-Tibet plateau of China.</title>
        <authorList>
            <person name="Tian Z."/>
        </authorList>
    </citation>
    <scope>NUCLEOTIDE SEQUENCE [LARGE SCALE GENOMIC DNA]</scope>
    <source>
        <strain evidence="3">350</strain>
    </source>
</reference>